<organism evidence="2 3">
    <name type="scientific">Bacillus cereus (strain Q1)</name>
    <dbReference type="NCBI Taxonomy" id="361100"/>
    <lineage>
        <taxon>Bacteria</taxon>
        <taxon>Bacillati</taxon>
        <taxon>Bacillota</taxon>
        <taxon>Bacilli</taxon>
        <taxon>Bacillales</taxon>
        <taxon>Bacillaceae</taxon>
        <taxon>Bacillus</taxon>
        <taxon>Bacillus cereus group</taxon>
    </lineage>
</organism>
<name>B9J3I2_BACCQ</name>
<gene>
    <name evidence="2" type="ordered locus">BCQ_4800</name>
</gene>
<reference evidence="2 3" key="1">
    <citation type="journal article" date="2009" name="J. Bacteriol.">
        <title>Complete genome sequence of the extremophilic Bacillus cereus strain Q1 with industrial applications.</title>
        <authorList>
            <person name="Xiong Z."/>
            <person name="Jiang Y."/>
            <person name="Qi D."/>
            <person name="Lu H."/>
            <person name="Yang F."/>
            <person name="Yang J."/>
            <person name="Chen L."/>
            <person name="Sun L."/>
            <person name="Xu X."/>
            <person name="Xue Y."/>
            <person name="Zhu Y."/>
            <person name="Jin Q."/>
        </authorList>
    </citation>
    <scope>NUCLEOTIDE SEQUENCE [LARGE SCALE GENOMIC DNA]</scope>
    <source>
        <strain evidence="2 3">Q1</strain>
    </source>
</reference>
<proteinExistence type="predicted"/>
<accession>B9J3I2</accession>
<keyword evidence="1" id="KW-1133">Transmembrane helix</keyword>
<keyword evidence="1" id="KW-0472">Membrane</keyword>
<dbReference type="KEGG" id="bcq:BCQ_4800"/>
<sequence length="35" mass="4398">MYHIRMQVKYLYTFVKKLLLFFIVCDIILFDIKLE</sequence>
<feature type="transmembrane region" description="Helical" evidence="1">
    <location>
        <begin position="12"/>
        <end position="30"/>
    </location>
</feature>
<protein>
    <submittedName>
        <fullName evidence="2">Uncharacterized protein</fullName>
    </submittedName>
</protein>
<dbReference type="AlphaFoldDB" id="B9J3I2"/>
<evidence type="ECO:0000256" key="1">
    <source>
        <dbReference type="SAM" id="Phobius"/>
    </source>
</evidence>
<evidence type="ECO:0000313" key="3">
    <source>
        <dbReference type="Proteomes" id="UP000000441"/>
    </source>
</evidence>
<evidence type="ECO:0000313" key="2">
    <source>
        <dbReference type="EMBL" id="ACM15201.1"/>
    </source>
</evidence>
<keyword evidence="1" id="KW-0812">Transmembrane</keyword>
<dbReference type="Proteomes" id="UP000000441">
    <property type="component" value="Chromosome"/>
</dbReference>
<dbReference type="HOGENOM" id="CLU_3402029_0_0_9"/>
<dbReference type="EMBL" id="CP000227">
    <property type="protein sequence ID" value="ACM15201.1"/>
    <property type="molecule type" value="Genomic_DNA"/>
</dbReference>